<organism evidence="2 3">
    <name type="scientific">Patella caerulea</name>
    <name type="common">Rayed Mediterranean limpet</name>
    <dbReference type="NCBI Taxonomy" id="87958"/>
    <lineage>
        <taxon>Eukaryota</taxon>
        <taxon>Metazoa</taxon>
        <taxon>Spiralia</taxon>
        <taxon>Lophotrochozoa</taxon>
        <taxon>Mollusca</taxon>
        <taxon>Gastropoda</taxon>
        <taxon>Patellogastropoda</taxon>
        <taxon>Patelloidea</taxon>
        <taxon>Patellidae</taxon>
        <taxon>Patella</taxon>
    </lineage>
</organism>
<reference evidence="2 3" key="1">
    <citation type="submission" date="2024-01" db="EMBL/GenBank/DDBJ databases">
        <title>The genome of the rayed Mediterranean limpet Patella caerulea (Linnaeus, 1758).</title>
        <authorList>
            <person name="Anh-Thu Weber A."/>
            <person name="Halstead-Nussloch G."/>
        </authorList>
    </citation>
    <scope>NUCLEOTIDE SEQUENCE [LARGE SCALE GENOMIC DNA]</scope>
    <source>
        <strain evidence="2">AATW-2023a</strain>
        <tissue evidence="2">Whole specimen</tissue>
    </source>
</reference>
<protein>
    <submittedName>
        <fullName evidence="2">Uncharacterized protein</fullName>
    </submittedName>
</protein>
<dbReference type="Proteomes" id="UP001347796">
    <property type="component" value="Unassembled WGS sequence"/>
</dbReference>
<dbReference type="EMBL" id="JAZGQO010000007">
    <property type="protein sequence ID" value="KAK6181229.1"/>
    <property type="molecule type" value="Genomic_DNA"/>
</dbReference>
<evidence type="ECO:0000256" key="1">
    <source>
        <dbReference type="SAM" id="MobiDB-lite"/>
    </source>
</evidence>
<dbReference type="InterPro" id="IPR038765">
    <property type="entry name" value="Papain-like_cys_pep_sf"/>
</dbReference>
<proteinExistence type="predicted"/>
<sequence length="213" mass="22922">MNFFSKGTKTVKTFFSDGINPPRSETKTTSYGGGDGEIQQTNQPKQYSFGSSSGPNFGFGSDGTFNLGFGGKSMGFKIGGEGGGLPFKFTGFGSRGAFGSGRQSIGGRPSRAARENPFAGVVNQSFDACKQKCLEDGILFEDPEFEAIDDSIFFSKSPNRAFEWLRPKVSYADNCLSPPTKCAINVITVYESVNNCNIVALCILQYSPLMHTP</sequence>
<evidence type="ECO:0000313" key="3">
    <source>
        <dbReference type="Proteomes" id="UP001347796"/>
    </source>
</evidence>
<gene>
    <name evidence="2" type="ORF">SNE40_009129</name>
</gene>
<name>A0AAN8PPR1_PATCE</name>
<keyword evidence="3" id="KW-1185">Reference proteome</keyword>
<evidence type="ECO:0000313" key="2">
    <source>
        <dbReference type="EMBL" id="KAK6181229.1"/>
    </source>
</evidence>
<accession>A0AAN8PPR1</accession>
<feature type="region of interest" description="Disordered" evidence="1">
    <location>
        <begin position="14"/>
        <end position="53"/>
    </location>
</feature>
<dbReference type="AlphaFoldDB" id="A0AAN8PPR1"/>
<comment type="caution">
    <text evidence="2">The sequence shown here is derived from an EMBL/GenBank/DDBJ whole genome shotgun (WGS) entry which is preliminary data.</text>
</comment>
<dbReference type="SUPFAM" id="SSF54001">
    <property type="entry name" value="Cysteine proteinases"/>
    <property type="match status" value="1"/>
</dbReference>